<feature type="region of interest" description="Disordered" evidence="1">
    <location>
        <begin position="337"/>
        <end position="394"/>
    </location>
</feature>
<feature type="compositionally biased region" description="Basic and acidic residues" evidence="1">
    <location>
        <begin position="710"/>
        <end position="729"/>
    </location>
</feature>
<name>A0ABR1XW64_9PEZI</name>
<comment type="caution">
    <text evidence="2">The sequence shown here is derived from an EMBL/GenBank/DDBJ whole genome shotgun (WGS) entry which is preliminary data.</text>
</comment>
<dbReference type="EMBL" id="JBBWUH010000004">
    <property type="protein sequence ID" value="KAK8169643.1"/>
    <property type="molecule type" value="Genomic_DNA"/>
</dbReference>
<protein>
    <submittedName>
        <fullName evidence="2">Uncharacterized protein</fullName>
    </submittedName>
</protein>
<feature type="compositionally biased region" description="Polar residues" evidence="1">
    <location>
        <begin position="660"/>
        <end position="675"/>
    </location>
</feature>
<feature type="compositionally biased region" description="Polar residues" evidence="1">
    <location>
        <begin position="483"/>
        <end position="512"/>
    </location>
</feature>
<accession>A0ABR1XW64</accession>
<keyword evidence="3" id="KW-1185">Reference proteome</keyword>
<evidence type="ECO:0000256" key="1">
    <source>
        <dbReference type="SAM" id="MobiDB-lite"/>
    </source>
</evidence>
<feature type="region of interest" description="Disordered" evidence="1">
    <location>
        <begin position="196"/>
        <end position="232"/>
    </location>
</feature>
<feature type="compositionally biased region" description="Polar residues" evidence="1">
    <location>
        <begin position="554"/>
        <end position="566"/>
    </location>
</feature>
<feature type="region of interest" description="Disordered" evidence="1">
    <location>
        <begin position="1"/>
        <end position="46"/>
    </location>
</feature>
<feature type="compositionally biased region" description="Polar residues" evidence="1">
    <location>
        <begin position="301"/>
        <end position="323"/>
    </location>
</feature>
<evidence type="ECO:0000313" key="2">
    <source>
        <dbReference type="EMBL" id="KAK8169643.1"/>
    </source>
</evidence>
<feature type="compositionally biased region" description="Basic and acidic residues" evidence="1">
    <location>
        <begin position="1113"/>
        <end position="1124"/>
    </location>
</feature>
<feature type="compositionally biased region" description="Polar residues" evidence="1">
    <location>
        <begin position="997"/>
        <end position="1014"/>
    </location>
</feature>
<feature type="compositionally biased region" description="Polar residues" evidence="1">
    <location>
        <begin position="429"/>
        <end position="443"/>
    </location>
</feature>
<feature type="compositionally biased region" description="Low complexity" evidence="1">
    <location>
        <begin position="857"/>
        <end position="881"/>
    </location>
</feature>
<feature type="compositionally biased region" description="Polar residues" evidence="1">
    <location>
        <begin position="590"/>
        <end position="610"/>
    </location>
</feature>
<feature type="region of interest" description="Disordered" evidence="1">
    <location>
        <begin position="125"/>
        <end position="160"/>
    </location>
</feature>
<feature type="compositionally biased region" description="Basic and acidic residues" evidence="1">
    <location>
        <begin position="31"/>
        <end position="40"/>
    </location>
</feature>
<feature type="compositionally biased region" description="Polar residues" evidence="1">
    <location>
        <begin position="795"/>
        <end position="807"/>
    </location>
</feature>
<feature type="region of interest" description="Disordered" evidence="1">
    <location>
        <begin position="287"/>
        <end position="324"/>
    </location>
</feature>
<feature type="compositionally biased region" description="Polar residues" evidence="1">
    <location>
        <begin position="690"/>
        <end position="702"/>
    </location>
</feature>
<reference evidence="2 3" key="1">
    <citation type="journal article" date="2022" name="G3 (Bethesda)">
        <title>Enemy or ally: a genomic approach to elucidate the lifestyle of Phyllosticta citrichinaensis.</title>
        <authorList>
            <person name="Buijs V.A."/>
            <person name="Groenewald J.Z."/>
            <person name="Haridas S."/>
            <person name="LaButti K.M."/>
            <person name="Lipzen A."/>
            <person name="Martin F.M."/>
            <person name="Barry K."/>
            <person name="Grigoriev I.V."/>
            <person name="Crous P.W."/>
            <person name="Seidl M.F."/>
        </authorList>
    </citation>
    <scope>NUCLEOTIDE SEQUENCE [LARGE SCALE GENOMIC DNA]</scope>
    <source>
        <strain evidence="2 3">CBS 129764</strain>
    </source>
</reference>
<feature type="compositionally biased region" description="Basic and acidic residues" evidence="1">
    <location>
        <begin position="744"/>
        <end position="767"/>
    </location>
</feature>
<sequence length="1174" mass="125208">MSRFLTRKKTQETLDGGNGLLSSKKGKKGKKTLEEPKPEVSMELSLPSSDTFRTSLIMPNLSKRFSMLRDQDNPESLMGKAMDDSVLHPKRSSRLGNFGYTPQGNLGDIAEVSSITGSGRPTFYGRHDSADGYGSDDGASMKSGSIISRPRPGESNVMFGGRSRAYLGNRTVFDEDVTLSPWQRMRAAEKLTGKDGLVDEDMSDDKVNSSYSSSLRRRGTNSSTTSGGGTRVSTAATSIASQGAFQGASAVPIPSPGLERQGTKNKRLYEVGLDRSMLEQQNSAMRRLNSRAGGRPVPLSQAKSTSNLNERYNNRFRPSSPSPTAIAHNRAIVHSIVDSDSGTSSPGAGTPTSPFMPVTPSDENSPLSRAIDPNDRGKATAMGAFNKPAQRFDEKEYLERQRQINQERAAEALRQAPPALSPQPKSPESLPQRSKTPTTQAQSARARLDALQDELAGFEIVDRSPPSAPPRSSRVANSRRPSGNSRPGTSSSNTFPSPIQTKNLPPTPVQQAQEHEDDKPTPFSVFQKAASKMRAASTADGEDERPMSPIESGASDTGVLSPSRTSPPLDEHPAMRAQYLTSPKPDPKESNNSWTSPVDSEGKSSISTVVKSDATDVDSPTLGPAGGLSGMIRQHLRSQSDQSSLYGPEPDAKSPKGRANQLSDTPATSSYSHSNPWDLEDIDRYADVDSLSSVSPIDTTNRGPGAMRGVKMEPVRARGGSESESETRSKHQRNVSHATQAERAAFEKELAERQKAIQETLRNKVGAESRSSSPTPSVGGAFKALGMLRPKTSRDSLATRQGPSKTTALLGLASPSSASLARTSEDTWNRPFGRSPKPIGSPDDGYRRDFEERLTLGASKSRSSSITSGSRSRSGSLVSGRAQSRPPRPSEPDLPPVPDQISTASLPVPDPRPSSPAVGLSGDRSPASRGIAPKSSKTSLQTSMLPPGPARSPGPAQGHRSAIPSGVNAPRGYVGTGRSPGGTPLAPSPLPRKPQSLFGQQPNHSAPQINSCPLETSDFAPDRAPPPVPMQSSSRSKTDLPRKKTIQKSIISEPMFLSSTSVVDTIELPAGASLRNGMMDPPPVPPVNPKRRRFGFGRSNSHGSTSTGSDGRPSTDDDSRDSRKSKAKVMRGGSNAAPRSAYRAVEADQSEMEQVPAGLKIRGPVKVQNDSTVF</sequence>
<feature type="compositionally biased region" description="Pro residues" evidence="1">
    <location>
        <begin position="886"/>
        <end position="898"/>
    </location>
</feature>
<proteinExistence type="predicted"/>
<gene>
    <name evidence="2" type="ORF">IWX90DRAFT_383529</name>
</gene>
<feature type="compositionally biased region" description="Low complexity" evidence="1">
    <location>
        <begin position="131"/>
        <end position="140"/>
    </location>
</feature>
<feature type="region of interest" description="Disordered" evidence="1">
    <location>
        <begin position="245"/>
        <end position="264"/>
    </location>
</feature>
<feature type="compositionally biased region" description="Low complexity" evidence="1">
    <location>
        <begin position="1103"/>
        <end position="1112"/>
    </location>
</feature>
<feature type="compositionally biased region" description="Low complexity" evidence="1">
    <location>
        <begin position="209"/>
        <end position="232"/>
    </location>
</feature>
<organism evidence="2 3">
    <name type="scientific">Phyllosticta citrichinensis</name>
    <dbReference type="NCBI Taxonomy" id="1130410"/>
    <lineage>
        <taxon>Eukaryota</taxon>
        <taxon>Fungi</taxon>
        <taxon>Dikarya</taxon>
        <taxon>Ascomycota</taxon>
        <taxon>Pezizomycotina</taxon>
        <taxon>Dothideomycetes</taxon>
        <taxon>Dothideomycetes incertae sedis</taxon>
        <taxon>Botryosphaeriales</taxon>
        <taxon>Phyllostictaceae</taxon>
        <taxon>Phyllosticta</taxon>
    </lineage>
</organism>
<feature type="region of interest" description="Disordered" evidence="1">
    <location>
        <begin position="410"/>
        <end position="1050"/>
    </location>
</feature>
<feature type="compositionally biased region" description="Low complexity" evidence="1">
    <location>
        <begin position="808"/>
        <end position="821"/>
    </location>
</feature>
<feature type="compositionally biased region" description="Polar residues" evidence="1">
    <location>
        <begin position="935"/>
        <end position="944"/>
    </location>
</feature>
<dbReference type="Proteomes" id="UP001456524">
    <property type="component" value="Unassembled WGS sequence"/>
</dbReference>
<feature type="region of interest" description="Disordered" evidence="1">
    <location>
        <begin position="1071"/>
        <end position="1158"/>
    </location>
</feature>
<evidence type="ECO:0000313" key="3">
    <source>
        <dbReference type="Proteomes" id="UP001456524"/>
    </source>
</evidence>
<feature type="compositionally biased region" description="Low complexity" evidence="1">
    <location>
        <begin position="470"/>
        <end position="482"/>
    </location>
</feature>
<feature type="compositionally biased region" description="Polar residues" evidence="1">
    <location>
        <begin position="338"/>
        <end position="353"/>
    </location>
</feature>
<feature type="compositionally biased region" description="Basic and acidic residues" evidence="1">
    <location>
        <begin position="844"/>
        <end position="854"/>
    </location>
</feature>